<dbReference type="AlphaFoldDB" id="A0A9N8X1C8"/>
<dbReference type="GO" id="GO:0003677">
    <property type="term" value="F:DNA binding"/>
    <property type="evidence" value="ECO:0007669"/>
    <property type="project" value="InterPro"/>
</dbReference>
<dbReference type="RefSeq" id="WP_228874939.1">
    <property type="nucleotide sequence ID" value="NZ_CAJQZC010000002.1"/>
</dbReference>
<gene>
    <name evidence="4" type="ORF">LMG31841_00887</name>
</gene>
<dbReference type="Gene3D" id="4.10.430.30">
    <property type="match status" value="1"/>
</dbReference>
<dbReference type="EMBL" id="CAJQZC010000002">
    <property type="protein sequence ID" value="CAG4889756.1"/>
    <property type="molecule type" value="Genomic_DNA"/>
</dbReference>
<feature type="domain" description="DNA-binding protein H-NS-like C-terminal" evidence="3">
    <location>
        <begin position="58"/>
        <end position="88"/>
    </location>
</feature>
<dbReference type="InterPro" id="IPR027444">
    <property type="entry name" value="H-NS_C_dom"/>
</dbReference>
<reference evidence="4" key="1">
    <citation type="submission" date="2021-04" db="EMBL/GenBank/DDBJ databases">
        <authorList>
            <person name="Vanwijnsberghe S."/>
        </authorList>
    </citation>
    <scope>NUCLEOTIDE SEQUENCE</scope>
    <source>
        <strain evidence="4">LMG 31841</strain>
    </source>
</reference>
<feature type="coiled-coil region" evidence="1">
    <location>
        <begin position="5"/>
        <end position="37"/>
    </location>
</feature>
<evidence type="ECO:0000313" key="4">
    <source>
        <dbReference type="EMBL" id="CAG4889756.1"/>
    </source>
</evidence>
<accession>A0A9N8X1C8</accession>
<protein>
    <recommendedName>
        <fullName evidence="3">DNA-binding protein H-NS-like C-terminal domain-containing protein</fullName>
    </recommendedName>
</protein>
<keyword evidence="5" id="KW-1185">Reference proteome</keyword>
<proteinExistence type="predicted"/>
<evidence type="ECO:0000256" key="2">
    <source>
        <dbReference type="SAM" id="MobiDB-lite"/>
    </source>
</evidence>
<evidence type="ECO:0000256" key="1">
    <source>
        <dbReference type="SAM" id="Coils"/>
    </source>
</evidence>
<dbReference type="Proteomes" id="UP000789704">
    <property type="component" value="Unassembled WGS sequence"/>
</dbReference>
<evidence type="ECO:0000313" key="5">
    <source>
        <dbReference type="Proteomes" id="UP000789704"/>
    </source>
</evidence>
<dbReference type="SUPFAM" id="SSF81273">
    <property type="entry name" value="H-NS histone-like proteins"/>
    <property type="match status" value="1"/>
</dbReference>
<comment type="caution">
    <text evidence="4">The sequence shown here is derived from an EMBL/GenBank/DDBJ whole genome shotgun (WGS) entry which is preliminary data.</text>
</comment>
<name>A0A9N8X1C8_9BURK</name>
<feature type="region of interest" description="Disordered" evidence="2">
    <location>
        <begin position="64"/>
        <end position="89"/>
    </location>
</feature>
<evidence type="ECO:0000259" key="3">
    <source>
        <dbReference type="Pfam" id="PF00816"/>
    </source>
</evidence>
<organism evidence="4 5">
    <name type="scientific">Paraburkholderia saeva</name>
    <dbReference type="NCBI Taxonomy" id="2777537"/>
    <lineage>
        <taxon>Bacteria</taxon>
        <taxon>Pseudomonadati</taxon>
        <taxon>Pseudomonadota</taxon>
        <taxon>Betaproteobacteria</taxon>
        <taxon>Burkholderiales</taxon>
        <taxon>Burkholderiaceae</taxon>
        <taxon>Paraburkholderia</taxon>
    </lineage>
</organism>
<keyword evidence="1" id="KW-0175">Coiled coil</keyword>
<dbReference type="Pfam" id="PF00816">
    <property type="entry name" value="Histone_HNS"/>
    <property type="match status" value="1"/>
</dbReference>
<sequence length="89" mass="10782">MAENYRQIKERIRALEAEAEQLRRQELRQIISDMRRKIRDYGINPDQLFGPDLSDLVRYRHPETGETWNGMGRPPNWIRGKNREQFRVD</sequence>